<organism evidence="2 3">
    <name type="scientific">Apiospora phragmitis</name>
    <dbReference type="NCBI Taxonomy" id="2905665"/>
    <lineage>
        <taxon>Eukaryota</taxon>
        <taxon>Fungi</taxon>
        <taxon>Dikarya</taxon>
        <taxon>Ascomycota</taxon>
        <taxon>Pezizomycotina</taxon>
        <taxon>Sordariomycetes</taxon>
        <taxon>Xylariomycetidae</taxon>
        <taxon>Amphisphaeriales</taxon>
        <taxon>Apiosporaceae</taxon>
        <taxon>Apiospora</taxon>
    </lineage>
</organism>
<dbReference type="PANTHER" id="PTHR47348:SF2">
    <property type="entry name" value="MEIOTICALLY UP-REGULATED 190 PROTEIN"/>
    <property type="match status" value="1"/>
</dbReference>
<proteinExistence type="predicted"/>
<feature type="compositionally biased region" description="Basic residues" evidence="1">
    <location>
        <begin position="40"/>
        <end position="49"/>
    </location>
</feature>
<dbReference type="EMBL" id="JAQQWL010000013">
    <property type="protein sequence ID" value="KAK8043155.1"/>
    <property type="molecule type" value="Genomic_DNA"/>
</dbReference>
<dbReference type="Proteomes" id="UP001480595">
    <property type="component" value="Unassembled WGS sequence"/>
</dbReference>
<protein>
    <submittedName>
        <fullName evidence="2">Meiotically up-regulated protein</fullName>
    </submittedName>
</protein>
<keyword evidence="3" id="KW-1185">Reference proteome</keyword>
<evidence type="ECO:0000313" key="2">
    <source>
        <dbReference type="EMBL" id="KAK8043155.1"/>
    </source>
</evidence>
<dbReference type="RefSeq" id="XP_066710008.1">
    <property type="nucleotide sequence ID" value="XM_066865047.1"/>
</dbReference>
<name>A0ABR1T984_9PEZI</name>
<feature type="compositionally biased region" description="Acidic residues" evidence="1">
    <location>
        <begin position="1"/>
        <end position="12"/>
    </location>
</feature>
<dbReference type="PANTHER" id="PTHR47348">
    <property type="entry name" value="MEIOTICALLY UP-REGULATED GENE 190 PROTEIN"/>
    <property type="match status" value="1"/>
</dbReference>
<feature type="region of interest" description="Disordered" evidence="1">
    <location>
        <begin position="1"/>
        <end position="49"/>
    </location>
</feature>
<dbReference type="GeneID" id="92098110"/>
<accession>A0ABR1T984</accession>
<feature type="compositionally biased region" description="Basic and acidic residues" evidence="1">
    <location>
        <begin position="25"/>
        <end position="39"/>
    </location>
</feature>
<evidence type="ECO:0000256" key="1">
    <source>
        <dbReference type="SAM" id="MobiDB-lite"/>
    </source>
</evidence>
<reference evidence="2 3" key="1">
    <citation type="submission" date="2023-01" db="EMBL/GenBank/DDBJ databases">
        <title>Analysis of 21 Apiospora genomes using comparative genomics revels a genus with tremendous synthesis potential of carbohydrate active enzymes and secondary metabolites.</title>
        <authorList>
            <person name="Sorensen T."/>
        </authorList>
    </citation>
    <scope>NUCLEOTIDE SEQUENCE [LARGE SCALE GENOMIC DNA]</scope>
    <source>
        <strain evidence="2 3">CBS 135458</strain>
    </source>
</reference>
<evidence type="ECO:0000313" key="3">
    <source>
        <dbReference type="Proteomes" id="UP001480595"/>
    </source>
</evidence>
<comment type="caution">
    <text evidence="2">The sequence shown here is derived from an EMBL/GenBank/DDBJ whole genome shotgun (WGS) entry which is preliminary data.</text>
</comment>
<sequence length="106" mass="12190">MSNMDEDDEEDGGSAHSDDEYLQDESSRGMRDAVRDYRSHAKQTHRRHRGVIQFKGARTLWWIKHKVGYLPDRVSGKLEHGDRKTVVESEVSFGDNADKQSTILVM</sequence>
<gene>
    <name evidence="2" type="ORF">PG994_013638</name>
</gene>